<feature type="compositionally biased region" description="Polar residues" evidence="1">
    <location>
        <begin position="45"/>
        <end position="54"/>
    </location>
</feature>
<feature type="region of interest" description="Disordered" evidence="1">
    <location>
        <begin position="24"/>
        <end position="54"/>
    </location>
</feature>
<dbReference type="Proteomes" id="UP000464658">
    <property type="component" value="Chromosome"/>
</dbReference>
<reference evidence="2 3" key="1">
    <citation type="submission" date="2019-12" db="EMBL/GenBank/DDBJ databases">
        <title>Full genome sequence of a Bacillus safensis strain isolated from commercially available natto in Indonesia.</title>
        <authorList>
            <person name="Yoshida M."/>
            <person name="Uomi M."/>
            <person name="Waturangi D."/>
            <person name="Ekaputri J.J."/>
            <person name="Setiamarga D.H.E."/>
        </authorList>
    </citation>
    <scope>NUCLEOTIDE SEQUENCE [LARGE SCALE GENOMIC DNA]</scope>
    <source>
        <strain evidence="2 3">IDN1</strain>
    </source>
</reference>
<dbReference type="EMBL" id="AP021906">
    <property type="protein sequence ID" value="BBP93563.1"/>
    <property type="molecule type" value="Genomic_DNA"/>
</dbReference>
<organism evidence="2 3">
    <name type="scientific">Bacillus safensis</name>
    <dbReference type="NCBI Taxonomy" id="561879"/>
    <lineage>
        <taxon>Bacteria</taxon>
        <taxon>Bacillati</taxon>
        <taxon>Bacillota</taxon>
        <taxon>Bacilli</taxon>
        <taxon>Bacillales</taxon>
        <taxon>Bacillaceae</taxon>
        <taxon>Bacillus</taxon>
    </lineage>
</organism>
<protein>
    <recommendedName>
        <fullName evidence="4">Catalase immune-responsive domain-containing protein</fullName>
    </recommendedName>
</protein>
<evidence type="ECO:0000313" key="3">
    <source>
        <dbReference type="Proteomes" id="UP000464658"/>
    </source>
</evidence>
<proteinExistence type="predicted"/>
<sequence>MIENFTKADPDYGKRVADLKKAFKQEQPSGPIGSTGAAEAVDDAINNSTPSDPY</sequence>
<name>A0A5S9MKE3_BACIA</name>
<evidence type="ECO:0000256" key="1">
    <source>
        <dbReference type="SAM" id="MobiDB-lite"/>
    </source>
</evidence>
<evidence type="ECO:0008006" key="4">
    <source>
        <dbReference type="Google" id="ProtNLM"/>
    </source>
</evidence>
<accession>A0A5S9MKE3</accession>
<dbReference type="AlphaFoldDB" id="A0A5S9MKE3"/>
<evidence type="ECO:0000313" key="2">
    <source>
        <dbReference type="EMBL" id="BBP93563.1"/>
    </source>
</evidence>
<gene>
    <name evidence="2" type="ORF">BsIDN1_71810</name>
</gene>